<keyword evidence="1" id="KW-0175">Coiled coil</keyword>
<dbReference type="Proteomes" id="UP000308917">
    <property type="component" value="Unassembled WGS sequence"/>
</dbReference>
<sequence>MLAPTQTPPLTWMLADIPHDDKQIARYLGVTLRSIQRYRKTNKAPTAIYRALFWETRYGRSAIHTHAQNEADRWRQYAKALERQIDVLRDQIKLLESMRQDVAANTPIFKVG</sequence>
<evidence type="ECO:0000313" key="3">
    <source>
        <dbReference type="Proteomes" id="UP000308917"/>
    </source>
</evidence>
<protein>
    <submittedName>
        <fullName evidence="2">Uncharacterized protein</fullName>
    </submittedName>
</protein>
<keyword evidence="3" id="KW-1185">Reference proteome</keyword>
<gene>
    <name evidence="2" type="ORF">E9531_15085</name>
</gene>
<evidence type="ECO:0000313" key="2">
    <source>
        <dbReference type="EMBL" id="THT98121.1"/>
    </source>
</evidence>
<name>A0A4S8EZ97_9BURK</name>
<feature type="coiled-coil region" evidence="1">
    <location>
        <begin position="64"/>
        <end position="105"/>
    </location>
</feature>
<reference evidence="2 3" key="1">
    <citation type="journal article" date="2015" name="Antonie Van Leeuwenhoek">
        <title>Lampropedia puyangensis sp. nov., isolated from symptomatic bark of Populus ? euramericana canker and emended description of Lampropedia hyalina (Ehrenberg 1832) Lee et al. 2004.</title>
        <authorList>
            <person name="Li Y."/>
            <person name="Wang T."/>
            <person name="Piao C.G."/>
            <person name="Wang L.F."/>
            <person name="Tian G.Z."/>
            <person name="Zhu T.H."/>
            <person name="Guo M.W."/>
        </authorList>
    </citation>
    <scope>NUCLEOTIDE SEQUENCE [LARGE SCALE GENOMIC DNA]</scope>
    <source>
        <strain evidence="2 3">2-bin</strain>
    </source>
</reference>
<dbReference type="AlphaFoldDB" id="A0A4S8EZ97"/>
<accession>A0A4S8EZ97</accession>
<proteinExistence type="predicted"/>
<evidence type="ECO:0000256" key="1">
    <source>
        <dbReference type="SAM" id="Coils"/>
    </source>
</evidence>
<dbReference type="EMBL" id="STFG01000023">
    <property type="protein sequence ID" value="THT98121.1"/>
    <property type="molecule type" value="Genomic_DNA"/>
</dbReference>
<organism evidence="2 3">
    <name type="scientific">Lampropedia puyangensis</name>
    <dbReference type="NCBI Taxonomy" id="1330072"/>
    <lineage>
        <taxon>Bacteria</taxon>
        <taxon>Pseudomonadati</taxon>
        <taxon>Pseudomonadota</taxon>
        <taxon>Betaproteobacteria</taxon>
        <taxon>Burkholderiales</taxon>
        <taxon>Comamonadaceae</taxon>
        <taxon>Lampropedia</taxon>
    </lineage>
</organism>
<comment type="caution">
    <text evidence="2">The sequence shown here is derived from an EMBL/GenBank/DDBJ whole genome shotgun (WGS) entry which is preliminary data.</text>
</comment>